<dbReference type="AlphaFoldDB" id="A0A645BWF2"/>
<accession>A0A645BWF2</accession>
<sequence>MRLYLRRDCGGGCVHHGCYRLCCSRSVARFIYGARLHGVITLWQGYHIAVRLPFTGAKPVLPRFRALARRGSDLPQCQCCRFCPRTYRAERYHWGLWGFTVNSHRNGLCCRPVARIINTIKSTDPALRRRVRPACTRRHLLAIVRIVNALNPAGRTIGVRKVLRLKLHCNIGVYPPCCIGWRKQRAQLV</sequence>
<organism evidence="1">
    <name type="scientific">bioreactor metagenome</name>
    <dbReference type="NCBI Taxonomy" id="1076179"/>
    <lineage>
        <taxon>unclassified sequences</taxon>
        <taxon>metagenomes</taxon>
        <taxon>ecological metagenomes</taxon>
    </lineage>
</organism>
<comment type="caution">
    <text evidence="1">The sequence shown here is derived from an EMBL/GenBank/DDBJ whole genome shotgun (WGS) entry which is preliminary data.</text>
</comment>
<name>A0A645BWF2_9ZZZZ</name>
<evidence type="ECO:0000313" key="1">
    <source>
        <dbReference type="EMBL" id="MPM68961.1"/>
    </source>
</evidence>
<dbReference type="EMBL" id="VSSQ01022566">
    <property type="protein sequence ID" value="MPM68961.1"/>
    <property type="molecule type" value="Genomic_DNA"/>
</dbReference>
<gene>
    <name evidence="1" type="ORF">SDC9_115898</name>
</gene>
<proteinExistence type="predicted"/>
<protein>
    <submittedName>
        <fullName evidence="1">Uncharacterized protein</fullName>
    </submittedName>
</protein>
<reference evidence="1" key="1">
    <citation type="submission" date="2019-08" db="EMBL/GenBank/DDBJ databases">
        <authorList>
            <person name="Kucharzyk K."/>
            <person name="Murdoch R.W."/>
            <person name="Higgins S."/>
            <person name="Loffler F."/>
        </authorList>
    </citation>
    <scope>NUCLEOTIDE SEQUENCE</scope>
</reference>